<dbReference type="EMBL" id="JRYO01000280">
    <property type="protein sequence ID" value="KHE90226.1"/>
    <property type="molecule type" value="Genomic_DNA"/>
</dbReference>
<proteinExistence type="predicted"/>
<evidence type="ECO:0000313" key="2">
    <source>
        <dbReference type="Proteomes" id="UP000030652"/>
    </source>
</evidence>
<accession>A0A0B0EDM7</accession>
<dbReference type="AlphaFoldDB" id="A0A0B0EDM7"/>
<protein>
    <submittedName>
        <fullName evidence="1">Uncharacterized protein</fullName>
    </submittedName>
</protein>
<organism evidence="1 2">
    <name type="scientific">Candidatus Scalindua brodae</name>
    <dbReference type="NCBI Taxonomy" id="237368"/>
    <lineage>
        <taxon>Bacteria</taxon>
        <taxon>Pseudomonadati</taxon>
        <taxon>Planctomycetota</taxon>
        <taxon>Candidatus Brocadiia</taxon>
        <taxon>Candidatus Brocadiales</taxon>
        <taxon>Candidatus Scalinduaceae</taxon>
        <taxon>Candidatus Scalindua</taxon>
    </lineage>
</organism>
<sequence>MELTELDEKEDKINTSIRVDQDFKDLYSNLPDRMRSKLIERSIRTYINNKR</sequence>
<name>A0A0B0EDM7_9BACT</name>
<evidence type="ECO:0000313" key="1">
    <source>
        <dbReference type="EMBL" id="KHE90226.1"/>
    </source>
</evidence>
<reference evidence="1 2" key="1">
    <citation type="submission" date="2014-10" db="EMBL/GenBank/DDBJ databases">
        <title>Draft genome of anammox bacterium scalindua brodae, obtained using differential coverage binning of sequence data from two enrichment reactors.</title>
        <authorList>
            <person name="Speth D.R."/>
            <person name="Russ L."/>
            <person name="Kartal B."/>
            <person name="Op den Camp H.J."/>
            <person name="Dutilh B.E."/>
            <person name="Jetten M.S."/>
        </authorList>
    </citation>
    <scope>NUCLEOTIDE SEQUENCE [LARGE SCALE GENOMIC DNA]</scope>
    <source>
        <strain evidence="1">RU1</strain>
    </source>
</reference>
<gene>
    <name evidence="1" type="ORF">SCABRO_04047</name>
</gene>
<comment type="caution">
    <text evidence="1">The sequence shown here is derived from an EMBL/GenBank/DDBJ whole genome shotgun (WGS) entry which is preliminary data.</text>
</comment>
<dbReference type="Proteomes" id="UP000030652">
    <property type="component" value="Unassembled WGS sequence"/>
</dbReference>